<dbReference type="EMBL" id="FP929059">
    <property type="protein sequence ID" value="CBL33847.1"/>
    <property type="molecule type" value="Genomic_DNA"/>
</dbReference>
<dbReference type="Pfam" id="PF12705">
    <property type="entry name" value="PDDEXK_1"/>
    <property type="match status" value="1"/>
</dbReference>
<feature type="domain" description="ATP-dependent helicase/deoxyribonuclease subunit B N-terminal" evidence="11">
    <location>
        <begin position="47"/>
        <end position="288"/>
    </location>
</feature>
<dbReference type="GO" id="GO:0006310">
    <property type="term" value="P:DNA recombination"/>
    <property type="evidence" value="ECO:0007669"/>
    <property type="project" value="TreeGrafter"/>
</dbReference>
<dbReference type="AlphaFoldDB" id="D4MJB4"/>
<evidence type="ECO:0000256" key="3">
    <source>
        <dbReference type="ARBA" id="ARBA00022763"/>
    </source>
</evidence>
<organism evidence="12 13">
    <name type="scientific">[Eubacterium] siraeum V10Sc8a</name>
    <dbReference type="NCBI Taxonomy" id="717961"/>
    <lineage>
        <taxon>Bacteria</taxon>
        <taxon>Bacillati</taxon>
        <taxon>Bacillota</taxon>
        <taxon>Clostridia</taxon>
        <taxon>Eubacteriales</taxon>
        <taxon>Oscillospiraceae</taxon>
        <taxon>Oscillospiraceae incertae sedis</taxon>
    </lineage>
</organism>
<keyword evidence="5" id="KW-0347">Helicase</keyword>
<accession>D4MJB4</accession>
<keyword evidence="9" id="KW-0234">DNA repair</keyword>
<keyword evidence="1" id="KW-0540">Nuclease</keyword>
<name>D4MJB4_9FIRM</name>
<dbReference type="InterPro" id="IPR011604">
    <property type="entry name" value="PDDEXK-like_dom_sf"/>
</dbReference>
<evidence type="ECO:0000256" key="8">
    <source>
        <dbReference type="ARBA" id="ARBA00023125"/>
    </source>
</evidence>
<evidence type="ECO:0000313" key="12">
    <source>
        <dbReference type="EMBL" id="CBL33847.1"/>
    </source>
</evidence>
<dbReference type="BioCyc" id="ESIR717961:G136L-613-MONOMER"/>
<feature type="domain" description="PD-(D/E)XK endonuclease-like" evidence="10">
    <location>
        <begin position="795"/>
        <end position="1141"/>
    </location>
</feature>
<dbReference type="Pfam" id="PF21445">
    <property type="entry name" value="ADDB_N"/>
    <property type="match status" value="1"/>
</dbReference>
<dbReference type="GO" id="GO:0004386">
    <property type="term" value="F:helicase activity"/>
    <property type="evidence" value="ECO:0007669"/>
    <property type="project" value="UniProtKB-KW"/>
</dbReference>
<sequence length="1175" mass="131213">MCRNCRIKSFLYWKWYSKYVIILTIAKSVSRFTEYILRREIKSMTHIITGPAGSGKTAALYELLKNDSKSRILLVPDQFVFESERRVAKETDEKTSDIKVMGFMSLSESILKKHCPQKTYADTTAKTAIMSGAVRGLCGDLKFYGNAARKNGFVEMCLSAVNELKAAGISADELTKTLYSPEKNTAERLPVHLAEKMGDIAAVYSVYDKKLTEKYADRQDNLTLAAQVIRNGDSFDENTTIYIDGFDSFSGAQQNFLRALADKGVNFVVALCTDENKAEVFATCDRTERLFERGNREDIKYTRLCGKAPRYKNGNLKALRDFLQTGVKDSKADSDGITMAYSSSVSGEADFVCANIRKLVRCEGYRYSDIAVICASPAKYKDAVNSAAARYDVPVFADLPVPISEKPMLRFFEALLKAADNPTGTNILRYIRSGFVRLPSEKNNGKTVPMTLKERHLVEQHLMEEYAECWDLKRKKWDKPMPHITNASEQRVEEIRIATVTPLVEFAKSVCGIGGRELVKKFTSFLFDKVDISAAIQGKCQDNSTRQLRYVKELTEEYNQLWRTVSEMLTSLYETLDDTPLTLAEFSALIHSCASRISISRTPNVLDSVLFGDPARTRSREVKAVFVMGAADGAFPDIYPEGNSVFTSDDVQRLAENDIELENDEARYSSAVLDAYKAMTLAGEKLFITFTGEKENASEYIADIAKHFGAELINADNLDALYMTESVKSAEKQYVINSAQLTDGQKKAVEAVLSENEKEPSSIDRIKAVMSNNSGNSDIHRISDIAPIVFPQTALSPTAIEKLNGCKFAYFLRYGMNLSSSAGIAMNASNYGNIMHYIMKYCFEKLYDGARENGNPHVSDGRIKDLIEQALAEYREKYLLTEENMSARFNTLYNALSVTAFYLIKYMAQELEKSRFVPSYFELKLESGKSENGFDISPYSFDIELADKSRQTITVGGTVDRVDIAYNDDKSGGQIRVIDYKTGNKDAKLSRIYYGLDLQLLLYLFTLAKNNGANGFTPSAALYHPSGKTSLKDIKAPSDELKRGIWLDEHKEKGFAVEGTQQEAERLLYSGVKFDRDKEVSTNFYSAVTIAGDKLKKLESRIEKVVKENTEQVKSGIVDARPLVDDGKALSCEYCDFKDICGMKQSSCVDVGSAEAVGFGEDIVVAKAKKGKGDK</sequence>
<keyword evidence="8" id="KW-0238">DNA-binding</keyword>
<proteinExistence type="predicted"/>
<dbReference type="PANTHER" id="PTHR30591:SF1">
    <property type="entry name" value="RECBCD ENZYME SUBUNIT RECC"/>
    <property type="match status" value="1"/>
</dbReference>
<dbReference type="InterPro" id="IPR049035">
    <property type="entry name" value="ADDB_N"/>
</dbReference>
<dbReference type="KEGG" id="esr:ES1_07500"/>
<dbReference type="Gene3D" id="3.90.320.10">
    <property type="match status" value="1"/>
</dbReference>
<evidence type="ECO:0000313" key="13">
    <source>
        <dbReference type="Proteomes" id="UP000007050"/>
    </source>
</evidence>
<evidence type="ECO:0000256" key="7">
    <source>
        <dbReference type="ARBA" id="ARBA00022840"/>
    </source>
</evidence>
<dbReference type="InterPro" id="IPR027417">
    <property type="entry name" value="P-loop_NTPase"/>
</dbReference>
<keyword evidence="7" id="KW-0067">ATP-binding</keyword>
<dbReference type="GO" id="GO:0003677">
    <property type="term" value="F:DNA binding"/>
    <property type="evidence" value="ECO:0007669"/>
    <property type="project" value="UniProtKB-KW"/>
</dbReference>
<dbReference type="SUPFAM" id="SSF52980">
    <property type="entry name" value="Restriction endonuclease-like"/>
    <property type="match status" value="1"/>
</dbReference>
<evidence type="ECO:0000256" key="2">
    <source>
        <dbReference type="ARBA" id="ARBA00022741"/>
    </source>
</evidence>
<keyword evidence="4" id="KW-0378">Hydrolase</keyword>
<dbReference type="GO" id="GO:0006281">
    <property type="term" value="P:DNA repair"/>
    <property type="evidence" value="ECO:0007669"/>
    <property type="project" value="UniProtKB-KW"/>
</dbReference>
<keyword evidence="2" id="KW-0547">Nucleotide-binding</keyword>
<protein>
    <submittedName>
        <fullName evidence="12">ATP-dependent nuclease, subunit B</fullName>
    </submittedName>
</protein>
<evidence type="ECO:0000259" key="11">
    <source>
        <dbReference type="Pfam" id="PF21445"/>
    </source>
</evidence>
<keyword evidence="3" id="KW-0227">DNA damage</keyword>
<dbReference type="GO" id="GO:0005524">
    <property type="term" value="F:ATP binding"/>
    <property type="evidence" value="ECO:0007669"/>
    <property type="project" value="UniProtKB-KW"/>
</dbReference>
<evidence type="ECO:0000256" key="1">
    <source>
        <dbReference type="ARBA" id="ARBA00022722"/>
    </source>
</evidence>
<evidence type="ECO:0000256" key="6">
    <source>
        <dbReference type="ARBA" id="ARBA00022839"/>
    </source>
</evidence>
<evidence type="ECO:0000256" key="4">
    <source>
        <dbReference type="ARBA" id="ARBA00022801"/>
    </source>
</evidence>
<evidence type="ECO:0000256" key="5">
    <source>
        <dbReference type="ARBA" id="ARBA00022806"/>
    </source>
</evidence>
<dbReference type="HOGENOM" id="CLU_007838_0_0_9"/>
<dbReference type="SUPFAM" id="SSF52540">
    <property type="entry name" value="P-loop containing nucleoside triphosphate hydrolases"/>
    <property type="match status" value="1"/>
</dbReference>
<evidence type="ECO:0000256" key="9">
    <source>
        <dbReference type="ARBA" id="ARBA00023204"/>
    </source>
</evidence>
<reference evidence="12 13" key="1">
    <citation type="submission" date="2010-03" db="EMBL/GenBank/DDBJ databases">
        <title>The genome sequence of Eubacterium siraeum V10Sc8a.</title>
        <authorList>
            <consortium name="metaHIT consortium -- http://www.metahit.eu/"/>
            <person name="Pajon A."/>
            <person name="Turner K."/>
            <person name="Parkhill J."/>
            <person name="Duncan S."/>
            <person name="Flint H."/>
        </authorList>
    </citation>
    <scope>NUCLEOTIDE SEQUENCE [LARGE SCALE GENOMIC DNA]</scope>
    <source>
        <strain evidence="12 13">V10Sc8a</strain>
    </source>
</reference>
<dbReference type="InterPro" id="IPR011335">
    <property type="entry name" value="Restrct_endonuc-II-like"/>
</dbReference>
<dbReference type="Proteomes" id="UP000007050">
    <property type="component" value="Chromosome"/>
</dbReference>
<dbReference type="PANTHER" id="PTHR30591">
    <property type="entry name" value="RECBCD ENZYME SUBUNIT RECC"/>
    <property type="match status" value="1"/>
</dbReference>
<evidence type="ECO:0000259" key="10">
    <source>
        <dbReference type="Pfam" id="PF12705"/>
    </source>
</evidence>
<dbReference type="Gene3D" id="3.40.50.300">
    <property type="entry name" value="P-loop containing nucleotide triphosphate hydrolases"/>
    <property type="match status" value="4"/>
</dbReference>
<dbReference type="PATRIC" id="fig|717961.3.peg.849"/>
<keyword evidence="6" id="KW-0269">Exonuclease</keyword>
<dbReference type="InterPro" id="IPR038726">
    <property type="entry name" value="PDDEXK_AddAB-type"/>
</dbReference>
<gene>
    <name evidence="12" type="ORF">ES1_07500</name>
</gene>
<dbReference type="GO" id="GO:0004527">
    <property type="term" value="F:exonuclease activity"/>
    <property type="evidence" value="ECO:0007669"/>
    <property type="project" value="UniProtKB-KW"/>
</dbReference>
<reference evidence="12 13" key="2">
    <citation type="submission" date="2010-03" db="EMBL/GenBank/DDBJ databases">
        <authorList>
            <person name="Pajon A."/>
        </authorList>
    </citation>
    <scope>NUCLEOTIDE SEQUENCE [LARGE SCALE GENOMIC DNA]</scope>
    <source>
        <strain evidence="12 13">V10Sc8a</strain>
    </source>
</reference>